<dbReference type="InterPro" id="IPR058865">
    <property type="entry name" value="GDPGP1_C"/>
</dbReference>
<evidence type="ECO:0000256" key="2">
    <source>
        <dbReference type="ARBA" id="ARBA00003049"/>
    </source>
</evidence>
<evidence type="ECO:0000256" key="1">
    <source>
        <dbReference type="ARBA" id="ARBA00000063"/>
    </source>
</evidence>
<dbReference type="InterPro" id="IPR046320">
    <property type="entry name" value="DUF4922"/>
</dbReference>
<reference evidence="7 8" key="1">
    <citation type="submission" date="2018-04" db="EMBL/GenBank/DDBJ databases">
        <title>Genomic Encyclopedia of Archaeal and Bacterial Type Strains, Phase II (KMG-II): from individual species to whole genera.</title>
        <authorList>
            <person name="Goeker M."/>
        </authorList>
    </citation>
    <scope>NUCLEOTIDE SEQUENCE [LARGE SCALE GENOMIC DNA]</scope>
    <source>
        <strain evidence="7 8">DSM 28823</strain>
    </source>
</reference>
<comment type="caution">
    <text evidence="7">The sequence shown here is derived from an EMBL/GenBank/DDBJ whole genome shotgun (WGS) entry which is preliminary data.</text>
</comment>
<dbReference type="InterPro" id="IPR026506">
    <property type="entry name" value="GDPGP"/>
</dbReference>
<dbReference type="GO" id="GO:0006006">
    <property type="term" value="P:glucose metabolic process"/>
    <property type="evidence" value="ECO:0007669"/>
    <property type="project" value="TreeGrafter"/>
</dbReference>
<dbReference type="SUPFAM" id="SSF54197">
    <property type="entry name" value="HIT-like"/>
    <property type="match status" value="1"/>
</dbReference>
<evidence type="ECO:0000259" key="5">
    <source>
        <dbReference type="Pfam" id="PF16269"/>
    </source>
</evidence>
<dbReference type="EMBL" id="QAAD01000014">
    <property type="protein sequence ID" value="PTN07681.1"/>
    <property type="molecule type" value="Genomic_DNA"/>
</dbReference>
<dbReference type="EC" id="2.7.7.78" evidence="3"/>
<dbReference type="GO" id="GO:0080048">
    <property type="term" value="F:GDP-D-glucose phosphorylase activity"/>
    <property type="evidence" value="ECO:0007669"/>
    <property type="project" value="InterPro"/>
</dbReference>
<dbReference type="GO" id="GO:0005737">
    <property type="term" value="C:cytoplasm"/>
    <property type="evidence" value="ECO:0007669"/>
    <property type="project" value="UniProtKB-SubCell"/>
</dbReference>
<dbReference type="AlphaFoldDB" id="A0A2T5BZG8"/>
<protein>
    <recommendedName>
        <fullName evidence="4">GDP-D-glucose phosphorylase 1</fullName>
        <ecNumber evidence="3">2.7.7.78</ecNumber>
    </recommendedName>
</protein>
<dbReference type="GO" id="GO:0000166">
    <property type="term" value="F:nucleotide binding"/>
    <property type="evidence" value="ECO:0007669"/>
    <property type="project" value="UniProtKB-KW"/>
</dbReference>
<evidence type="ECO:0000256" key="4">
    <source>
        <dbReference type="ARBA" id="ARBA00018857"/>
    </source>
</evidence>
<dbReference type="InterPro" id="IPR036265">
    <property type="entry name" value="HIT-like_sf"/>
</dbReference>
<dbReference type="InterPro" id="IPR043171">
    <property type="entry name" value="Ap4A_phos1/2-like"/>
</dbReference>
<comment type="catalytic activity">
    <reaction evidence="1">
        <text>GDP-alpha-D-glucose + phosphate = alpha-D-glucose 1-phosphate + GDP + H(+)</text>
        <dbReference type="Rhea" id="RHEA:30387"/>
        <dbReference type="ChEBI" id="CHEBI:15378"/>
        <dbReference type="ChEBI" id="CHEBI:43474"/>
        <dbReference type="ChEBI" id="CHEBI:58189"/>
        <dbReference type="ChEBI" id="CHEBI:58601"/>
        <dbReference type="ChEBI" id="CHEBI:62230"/>
        <dbReference type="EC" id="2.7.7.78"/>
    </reaction>
</comment>
<dbReference type="Pfam" id="PF16269">
    <property type="entry name" value="DUF4922"/>
    <property type="match status" value="1"/>
</dbReference>
<comment type="function">
    <text evidence="2">Specific and highly efficient GDP-D-glucose phosphorylase regulating the levels of GDP-D-glucose in cells.</text>
</comment>
<dbReference type="Pfam" id="PF26216">
    <property type="entry name" value="GDPGP1_C"/>
    <property type="match status" value="1"/>
</dbReference>
<evidence type="ECO:0000256" key="3">
    <source>
        <dbReference type="ARBA" id="ARBA00012507"/>
    </source>
</evidence>
<dbReference type="PANTHER" id="PTHR20884">
    <property type="entry name" value="GDP-D-GLUCOSE PHOSPHORYLASE 1"/>
    <property type="match status" value="1"/>
</dbReference>
<dbReference type="Proteomes" id="UP000243525">
    <property type="component" value="Unassembled WGS sequence"/>
</dbReference>
<evidence type="ECO:0000313" key="8">
    <source>
        <dbReference type="Proteomes" id="UP000243525"/>
    </source>
</evidence>
<dbReference type="GO" id="GO:0005085">
    <property type="term" value="F:guanyl-nucleotide exchange factor activity"/>
    <property type="evidence" value="ECO:0007669"/>
    <property type="project" value="UniProtKB-KW"/>
</dbReference>
<gene>
    <name evidence="7" type="ORF">C8N47_11424</name>
</gene>
<dbReference type="GO" id="GO:0016787">
    <property type="term" value="F:hydrolase activity"/>
    <property type="evidence" value="ECO:0007669"/>
    <property type="project" value="UniProtKB-KW"/>
</dbReference>
<accession>A0A2T5BZG8</accession>
<evidence type="ECO:0000259" key="6">
    <source>
        <dbReference type="Pfam" id="PF26216"/>
    </source>
</evidence>
<proteinExistence type="predicted"/>
<feature type="domain" description="GDPGP1-like C-terminal" evidence="6">
    <location>
        <begin position="181"/>
        <end position="301"/>
    </location>
</feature>
<organism evidence="7 8">
    <name type="scientific">Mangrovibacterium marinum</name>
    <dbReference type="NCBI Taxonomy" id="1639118"/>
    <lineage>
        <taxon>Bacteria</taxon>
        <taxon>Pseudomonadati</taxon>
        <taxon>Bacteroidota</taxon>
        <taxon>Bacteroidia</taxon>
        <taxon>Marinilabiliales</taxon>
        <taxon>Prolixibacteraceae</taxon>
        <taxon>Mangrovibacterium</taxon>
    </lineage>
</organism>
<dbReference type="PANTHER" id="PTHR20884:SF8">
    <property type="entry name" value="GDP-D-GLUCOSE PHOSPHORYLASE 1"/>
    <property type="match status" value="1"/>
</dbReference>
<name>A0A2T5BZG8_9BACT</name>
<feature type="domain" description="DUF4922" evidence="5">
    <location>
        <begin position="3"/>
        <end position="144"/>
    </location>
</feature>
<evidence type="ECO:0000313" key="7">
    <source>
        <dbReference type="EMBL" id="PTN07681.1"/>
    </source>
</evidence>
<keyword evidence="8" id="KW-1185">Reference proteome</keyword>
<dbReference type="Gene3D" id="3.30.428.70">
    <property type="match status" value="1"/>
</dbReference>
<sequence length="304" mass="34600">MAIQRNSWPLADQNFAALSQVRERSFQFDGFVVKAQFNPERIRSSAAKTDQATIAQRPCFLCQAHRPAEQRALDFRGRYELLVNPYPIFHQHLTIVDYQHRPQLIAGRLPDLLDLARELSGFTIFYNGPQCGASAPDHFHFQAAPRNAMPVDTDAERFLQGKGEILIQSSATSVVAAPPGYLRQLLVFQSTKREELTQLVEQAISFLPQQAEHDEPMLNILANFNNNCWQIMLFPRQKQRPDQYFAEGDDQLLMSPASVEMGGLAILPRYEDFNKISRDDLADILEQVSLDKAIFEEIKQKLAP</sequence>